<organism evidence="1">
    <name type="scientific">Campylobacter coli</name>
    <dbReference type="NCBI Taxonomy" id="195"/>
    <lineage>
        <taxon>Bacteria</taxon>
        <taxon>Pseudomonadati</taxon>
        <taxon>Campylobacterota</taxon>
        <taxon>Epsilonproteobacteria</taxon>
        <taxon>Campylobacterales</taxon>
        <taxon>Campylobacteraceae</taxon>
        <taxon>Campylobacter</taxon>
    </lineage>
</organism>
<dbReference type="EMBL" id="AANOGJ010000012">
    <property type="protein sequence ID" value="EDP7462950.1"/>
    <property type="molecule type" value="Genomic_DNA"/>
</dbReference>
<dbReference type="AlphaFoldDB" id="A0A6C8DC08"/>
<protein>
    <submittedName>
        <fullName evidence="1">Uncharacterized protein</fullName>
    </submittedName>
</protein>
<sequence length="91" mass="11067">MAHIENADDLCKHFNMSEDCKVKIHQLYNTHKDKFLRPAIAYFKAIKIEHTDILKNQYEHPMGVFYIKTNYFKITYKKEKFEIINIDWLNQ</sequence>
<dbReference type="RefSeq" id="WP_139890938.1">
    <property type="nucleotide sequence ID" value="NZ_JAAKAU010000001.1"/>
</dbReference>
<comment type="caution">
    <text evidence="1">The sequence shown here is derived from an EMBL/GenBank/DDBJ whole genome shotgun (WGS) entry which is preliminary data.</text>
</comment>
<gene>
    <name evidence="1" type="ORF">GZ724_000781</name>
</gene>
<accession>A0A6C8DC08</accession>
<name>A0A6C8DC08_CAMCO</name>
<proteinExistence type="predicted"/>
<evidence type="ECO:0000313" key="1">
    <source>
        <dbReference type="EMBL" id="EDP7462950.1"/>
    </source>
</evidence>
<reference evidence="1" key="1">
    <citation type="submission" date="2020-02" db="EMBL/GenBank/DDBJ databases">
        <authorList>
            <consortium name="NARMS: The National Antimicrobial Resistance Monitoring System"/>
        </authorList>
    </citation>
    <scope>NUCLEOTIDE SEQUENCE</scope>
    <source>
        <strain evidence="1">FSIS12028263</strain>
    </source>
</reference>